<keyword evidence="2" id="KW-1185">Reference proteome</keyword>
<proteinExistence type="predicted"/>
<organism evidence="1 2">
    <name type="scientific">Acanthoscelides obtectus</name>
    <name type="common">Bean weevil</name>
    <name type="synonym">Bruchus obtectus</name>
    <dbReference type="NCBI Taxonomy" id="200917"/>
    <lineage>
        <taxon>Eukaryota</taxon>
        <taxon>Metazoa</taxon>
        <taxon>Ecdysozoa</taxon>
        <taxon>Arthropoda</taxon>
        <taxon>Hexapoda</taxon>
        <taxon>Insecta</taxon>
        <taxon>Pterygota</taxon>
        <taxon>Neoptera</taxon>
        <taxon>Endopterygota</taxon>
        <taxon>Coleoptera</taxon>
        <taxon>Polyphaga</taxon>
        <taxon>Cucujiformia</taxon>
        <taxon>Chrysomeloidea</taxon>
        <taxon>Chrysomelidae</taxon>
        <taxon>Bruchinae</taxon>
        <taxon>Bruchini</taxon>
        <taxon>Acanthoscelides</taxon>
    </lineage>
</organism>
<protein>
    <recommendedName>
        <fullName evidence="3">HTH CENPB-type domain-containing protein</fullName>
    </recommendedName>
</protein>
<dbReference type="OrthoDB" id="5919228at2759"/>
<gene>
    <name evidence="1" type="ORF">ACAOBT_LOCUS20561</name>
</gene>
<sequence length="40" mass="4730">MSTTDCGPGKRQTLKKAEHPEVEEALYMWFLQERNRHAQI</sequence>
<dbReference type="Proteomes" id="UP001152888">
    <property type="component" value="Unassembled WGS sequence"/>
</dbReference>
<dbReference type="AlphaFoldDB" id="A0A9P0LAL8"/>
<evidence type="ECO:0008006" key="3">
    <source>
        <dbReference type="Google" id="ProtNLM"/>
    </source>
</evidence>
<reference evidence="1" key="1">
    <citation type="submission" date="2022-03" db="EMBL/GenBank/DDBJ databases">
        <authorList>
            <person name="Sayadi A."/>
        </authorList>
    </citation>
    <scope>NUCLEOTIDE SEQUENCE</scope>
</reference>
<name>A0A9P0LAL8_ACAOB</name>
<comment type="caution">
    <text evidence="1">The sequence shown here is derived from an EMBL/GenBank/DDBJ whole genome shotgun (WGS) entry which is preliminary data.</text>
</comment>
<evidence type="ECO:0000313" key="1">
    <source>
        <dbReference type="EMBL" id="CAH1991935.1"/>
    </source>
</evidence>
<accession>A0A9P0LAL8</accession>
<dbReference type="EMBL" id="CAKOFQ010007128">
    <property type="protein sequence ID" value="CAH1991935.1"/>
    <property type="molecule type" value="Genomic_DNA"/>
</dbReference>
<evidence type="ECO:0000313" key="2">
    <source>
        <dbReference type="Proteomes" id="UP001152888"/>
    </source>
</evidence>